<evidence type="ECO:0000256" key="1">
    <source>
        <dbReference type="SAM" id="MobiDB-lite"/>
    </source>
</evidence>
<dbReference type="Proteomes" id="UP001050808">
    <property type="component" value="Unassembled WGS sequence"/>
</dbReference>
<feature type="compositionally biased region" description="Polar residues" evidence="1">
    <location>
        <begin position="191"/>
        <end position="202"/>
    </location>
</feature>
<protein>
    <submittedName>
        <fullName evidence="2">Uncharacterized protein</fullName>
    </submittedName>
</protein>
<accession>A0ABQ3QFB8</accession>
<name>A0ABQ3QFB8_9ACTN</name>
<gene>
    <name evidence="2" type="ORF">Sviol_03840</name>
</gene>
<comment type="caution">
    <text evidence="2">The sequence shown here is derived from an EMBL/GenBank/DDBJ whole genome shotgun (WGS) entry which is preliminary data.</text>
</comment>
<feature type="compositionally biased region" description="Polar residues" evidence="1">
    <location>
        <begin position="1"/>
        <end position="28"/>
    </location>
</feature>
<evidence type="ECO:0000313" key="2">
    <source>
        <dbReference type="EMBL" id="GHI35976.1"/>
    </source>
</evidence>
<sequence>MRAASPRTTSAPDGTSEPSGASTAARTSGGTGSPGSAEILEPAKPVELVDLGEQGPLDLIAVLCLLNPLLTFGVIRKLRAQAERKADSVAEGLIIPAGSPAPPFSVVTTAGEPVTRESIGETMPGFFSPDCRACKERLPLFVEQARTTARETGRSVSPSCTAPRRRPANRWRPCPRSPTSWPSPATGRSARPSTAPDTRSSA</sequence>
<organism evidence="2 3">
    <name type="scientific">Streptomyces violascens</name>
    <dbReference type="NCBI Taxonomy" id="67381"/>
    <lineage>
        <taxon>Bacteria</taxon>
        <taxon>Bacillati</taxon>
        <taxon>Actinomycetota</taxon>
        <taxon>Actinomycetes</taxon>
        <taxon>Kitasatosporales</taxon>
        <taxon>Streptomycetaceae</taxon>
        <taxon>Streptomyces</taxon>
    </lineage>
</organism>
<feature type="region of interest" description="Disordered" evidence="1">
    <location>
        <begin position="147"/>
        <end position="202"/>
    </location>
</feature>
<keyword evidence="3" id="KW-1185">Reference proteome</keyword>
<reference evidence="2" key="1">
    <citation type="submission" date="2024-05" db="EMBL/GenBank/DDBJ databases">
        <title>Whole genome shotgun sequence of Streptomyces violascens NBRC 12920.</title>
        <authorList>
            <person name="Komaki H."/>
            <person name="Tamura T."/>
        </authorList>
    </citation>
    <scope>NUCLEOTIDE SEQUENCE</scope>
    <source>
        <strain evidence="2">NBRC 12920</strain>
    </source>
</reference>
<evidence type="ECO:0000313" key="3">
    <source>
        <dbReference type="Proteomes" id="UP001050808"/>
    </source>
</evidence>
<proteinExistence type="predicted"/>
<dbReference type="EMBL" id="BNDY01000002">
    <property type="protein sequence ID" value="GHI35976.1"/>
    <property type="molecule type" value="Genomic_DNA"/>
</dbReference>
<feature type="region of interest" description="Disordered" evidence="1">
    <location>
        <begin position="1"/>
        <end position="38"/>
    </location>
</feature>